<evidence type="ECO:0000313" key="1">
    <source>
        <dbReference type="EMBL" id="UOD30284.1"/>
    </source>
</evidence>
<accession>A0ABY4A9E0</accession>
<dbReference type="Proteomes" id="UP000831532">
    <property type="component" value="Chromosome"/>
</dbReference>
<dbReference type="RefSeq" id="WP_243491518.1">
    <property type="nucleotide sequence ID" value="NZ_CP063361.1"/>
</dbReference>
<dbReference type="EMBL" id="CP063361">
    <property type="protein sequence ID" value="UOD30284.1"/>
    <property type="molecule type" value="Genomic_DNA"/>
</dbReference>
<evidence type="ECO:0000313" key="2">
    <source>
        <dbReference type="Proteomes" id="UP000831532"/>
    </source>
</evidence>
<sequence>MTIQSTLIRNYFAPQGLEPELLLLHGGQVHVPVPALGDVCGEFVDDGQGGGIACAASGQPLPAAREAAKVLARWKVYEPEFGDKTDAQWLPSIAHTAFNEASEAELLEELYANPLVLSQIPGRRITAAMVDVAVGADSNAVAHVPKRLMTAALYALAVRTHHKHESRVPPALRKGA</sequence>
<keyword evidence="2" id="KW-1185">Reference proteome</keyword>
<name>A0ABY4A9E0_9BURK</name>
<protein>
    <submittedName>
        <fullName evidence="1">Uncharacterized protein</fullName>
    </submittedName>
</protein>
<proteinExistence type="predicted"/>
<organism evidence="1 2">
    <name type="scientific">Massilia violaceinigra</name>
    <dbReference type="NCBI Taxonomy" id="2045208"/>
    <lineage>
        <taxon>Bacteria</taxon>
        <taxon>Pseudomonadati</taxon>
        <taxon>Pseudomonadota</taxon>
        <taxon>Betaproteobacteria</taxon>
        <taxon>Burkholderiales</taxon>
        <taxon>Oxalobacteraceae</taxon>
        <taxon>Telluria group</taxon>
        <taxon>Massilia</taxon>
    </lineage>
</organism>
<gene>
    <name evidence="1" type="ORF">INH39_00530</name>
</gene>
<reference evidence="1 2" key="1">
    <citation type="submission" date="2020-10" db="EMBL/GenBank/DDBJ databases">
        <title>Genome analysis of Massilia species.</title>
        <authorList>
            <person name="Jung D.-H."/>
        </authorList>
    </citation>
    <scope>NUCLEOTIDE SEQUENCE [LARGE SCALE GENOMIC DNA]</scope>
    <source>
        <strain evidence="2">sipir</strain>
    </source>
</reference>